<dbReference type="AlphaFoldDB" id="X0VP15"/>
<organism evidence="1">
    <name type="scientific">marine sediment metagenome</name>
    <dbReference type="NCBI Taxonomy" id="412755"/>
    <lineage>
        <taxon>unclassified sequences</taxon>
        <taxon>metagenomes</taxon>
        <taxon>ecological metagenomes</taxon>
    </lineage>
</organism>
<sequence>NPTPASIGEAGERADDLDVTPYSVMVRSEIKKEIGADWVVISETQYYIRSDCQKGEEVAYLTYNYSRPIGSTDPAQIETMVNLYSGGKLASDSTVDMYSLLDRTVVLGGEYTLAEIEDDGTGGTEKIMKSATYYVSTSGARGDEIADYTLNLDYNAVTDICDGNLVPVSKIIYYYDIDPAEPGVVGHEGYRAEDVGVRFIYFNNADMPMVRTVTEYNKTFFSEDPIDYVKEAETYYYIGDGRGNEMVDYVISYRID</sequence>
<dbReference type="EMBL" id="BARS01037525">
    <property type="protein sequence ID" value="GAG14213.1"/>
    <property type="molecule type" value="Genomic_DNA"/>
</dbReference>
<proteinExistence type="predicted"/>
<comment type="caution">
    <text evidence="1">The sequence shown here is derived from an EMBL/GenBank/DDBJ whole genome shotgun (WGS) entry which is preliminary data.</text>
</comment>
<accession>X0VP15</accession>
<feature type="non-terminal residue" evidence="1">
    <location>
        <position position="256"/>
    </location>
</feature>
<reference evidence="1" key="1">
    <citation type="journal article" date="2014" name="Front. Microbiol.">
        <title>High frequency of phylogenetically diverse reductive dehalogenase-homologous genes in deep subseafloor sedimentary metagenomes.</title>
        <authorList>
            <person name="Kawai M."/>
            <person name="Futagami T."/>
            <person name="Toyoda A."/>
            <person name="Takaki Y."/>
            <person name="Nishi S."/>
            <person name="Hori S."/>
            <person name="Arai W."/>
            <person name="Tsubouchi T."/>
            <person name="Morono Y."/>
            <person name="Uchiyama I."/>
            <person name="Ito T."/>
            <person name="Fujiyama A."/>
            <person name="Inagaki F."/>
            <person name="Takami H."/>
        </authorList>
    </citation>
    <scope>NUCLEOTIDE SEQUENCE</scope>
    <source>
        <strain evidence="1">Expedition CK06-06</strain>
    </source>
</reference>
<feature type="non-terminal residue" evidence="1">
    <location>
        <position position="1"/>
    </location>
</feature>
<protein>
    <submittedName>
        <fullName evidence="1">Uncharacterized protein</fullName>
    </submittedName>
</protein>
<name>X0VP15_9ZZZZ</name>
<gene>
    <name evidence="1" type="ORF">S01H1_57535</name>
</gene>
<evidence type="ECO:0000313" key="1">
    <source>
        <dbReference type="EMBL" id="GAG14213.1"/>
    </source>
</evidence>